<dbReference type="OrthoDB" id="10655137at2759"/>
<dbReference type="Pfam" id="PF03273">
    <property type="entry name" value="Baculo_gp64"/>
    <property type="match status" value="1"/>
</dbReference>
<dbReference type="EMBL" id="OU896717">
    <property type="protein sequence ID" value="CAG9814608.1"/>
    <property type="molecule type" value="Genomic_DNA"/>
</dbReference>
<feature type="region of interest" description="Disordered" evidence="5">
    <location>
        <begin position="214"/>
        <end position="261"/>
    </location>
</feature>
<comment type="subcellular location">
    <subcellularLocation>
        <location evidence="1">Virion membrane</location>
    </subcellularLocation>
</comment>
<keyword evidence="2" id="KW-0812">Transmembrane</keyword>
<dbReference type="Proteomes" id="UP001153737">
    <property type="component" value="Chromosome 11"/>
</dbReference>
<protein>
    <submittedName>
        <fullName evidence="6">Uncharacterized protein</fullName>
    </submittedName>
</protein>
<keyword evidence="3" id="KW-0472">Membrane</keyword>
<reference evidence="6" key="1">
    <citation type="submission" date="2022-01" db="EMBL/GenBank/DDBJ databases">
        <authorList>
            <person name="King R."/>
        </authorList>
    </citation>
    <scope>NUCLEOTIDE SEQUENCE</scope>
</reference>
<dbReference type="Gene3D" id="6.10.250.3010">
    <property type="match status" value="1"/>
</dbReference>
<feature type="compositionally biased region" description="Basic and acidic residues" evidence="5">
    <location>
        <begin position="242"/>
        <end position="255"/>
    </location>
</feature>
<dbReference type="AlphaFoldDB" id="A0A9N9SC28"/>
<evidence type="ECO:0000256" key="4">
    <source>
        <dbReference type="ARBA" id="ARBA00023180"/>
    </source>
</evidence>
<feature type="compositionally biased region" description="Basic and acidic residues" evidence="5">
    <location>
        <begin position="214"/>
        <end position="224"/>
    </location>
</feature>
<name>A0A9N9SC28_PHACE</name>
<evidence type="ECO:0000313" key="6">
    <source>
        <dbReference type="EMBL" id="CAG9814608.1"/>
    </source>
</evidence>
<evidence type="ECO:0000256" key="2">
    <source>
        <dbReference type="ARBA" id="ARBA00022692"/>
    </source>
</evidence>
<organism evidence="6 7">
    <name type="scientific">Phaedon cochleariae</name>
    <name type="common">Mustard beetle</name>
    <dbReference type="NCBI Taxonomy" id="80249"/>
    <lineage>
        <taxon>Eukaryota</taxon>
        <taxon>Metazoa</taxon>
        <taxon>Ecdysozoa</taxon>
        <taxon>Arthropoda</taxon>
        <taxon>Hexapoda</taxon>
        <taxon>Insecta</taxon>
        <taxon>Pterygota</taxon>
        <taxon>Neoptera</taxon>
        <taxon>Endopterygota</taxon>
        <taxon>Coleoptera</taxon>
        <taxon>Polyphaga</taxon>
        <taxon>Cucujiformia</taxon>
        <taxon>Chrysomeloidea</taxon>
        <taxon>Chrysomelidae</taxon>
        <taxon>Chrysomelinae</taxon>
        <taxon>Chrysomelini</taxon>
        <taxon>Phaedon</taxon>
    </lineage>
</organism>
<sequence>MHLLEDLWKKSRLEQDTTCLVRRGEEISCVWQEEGEGGGTPFLVDPKTYKSYYRNMVLEVLNIEAMDEWGKQKGFGPGNNSPLSPIMQDFDKLGKAASVEDLKEVIIKMSYRQLEIETNLYIERNNRRRIEDMYITLVKSVSKLDDELIPILLDIPAKSEWIKEETFKLHPCINRSFSPYTNCDSGTTFRKGRRGISRDDDDFYFSINSAERIGTDHEDIREDNNEPSQDESENEDTSAATKKSEDEEQKHHDSQNHITIRYNLRSKKKLAEAAI</sequence>
<evidence type="ECO:0000256" key="3">
    <source>
        <dbReference type="ARBA" id="ARBA00023136"/>
    </source>
</evidence>
<gene>
    <name evidence="6" type="ORF">PHAECO_LOCUS2666</name>
</gene>
<dbReference type="GO" id="GO:0044003">
    <property type="term" value="P:symbiont-mediated perturbation of host process"/>
    <property type="evidence" value="ECO:0007669"/>
    <property type="project" value="InterPro"/>
</dbReference>
<keyword evidence="7" id="KW-1185">Reference proteome</keyword>
<evidence type="ECO:0000256" key="5">
    <source>
        <dbReference type="SAM" id="MobiDB-lite"/>
    </source>
</evidence>
<evidence type="ECO:0000313" key="7">
    <source>
        <dbReference type="Proteomes" id="UP001153737"/>
    </source>
</evidence>
<evidence type="ECO:0000256" key="1">
    <source>
        <dbReference type="ARBA" id="ARBA00004182"/>
    </source>
</evidence>
<keyword evidence="4" id="KW-0325">Glycoprotein</keyword>
<reference evidence="6" key="2">
    <citation type="submission" date="2022-10" db="EMBL/GenBank/DDBJ databases">
        <authorList>
            <consortium name="ENA_rothamsted_submissions"/>
            <consortium name="culmorum"/>
            <person name="King R."/>
        </authorList>
    </citation>
    <scope>NUCLEOTIDE SEQUENCE</scope>
</reference>
<proteinExistence type="predicted"/>
<accession>A0A9N9SC28</accession>
<dbReference type="InterPro" id="IPR004955">
    <property type="entry name" value="Baculovirus_Gp64"/>
</dbReference>